<accession>A0ACB7Z2L4</accession>
<proteinExistence type="predicted"/>
<protein>
    <submittedName>
        <fullName evidence="1">Uncharacterized protein</fullName>
    </submittedName>
</protein>
<evidence type="ECO:0000313" key="2">
    <source>
        <dbReference type="Proteomes" id="UP000828048"/>
    </source>
</evidence>
<organism evidence="1 2">
    <name type="scientific">Vaccinium darrowii</name>
    <dbReference type="NCBI Taxonomy" id="229202"/>
    <lineage>
        <taxon>Eukaryota</taxon>
        <taxon>Viridiplantae</taxon>
        <taxon>Streptophyta</taxon>
        <taxon>Embryophyta</taxon>
        <taxon>Tracheophyta</taxon>
        <taxon>Spermatophyta</taxon>
        <taxon>Magnoliopsida</taxon>
        <taxon>eudicotyledons</taxon>
        <taxon>Gunneridae</taxon>
        <taxon>Pentapetalae</taxon>
        <taxon>asterids</taxon>
        <taxon>Ericales</taxon>
        <taxon>Ericaceae</taxon>
        <taxon>Vaccinioideae</taxon>
        <taxon>Vaccinieae</taxon>
        <taxon>Vaccinium</taxon>
    </lineage>
</organism>
<reference evidence="1 2" key="1">
    <citation type="journal article" date="2021" name="Hortic Res">
        <title>High-quality reference genome and annotation aids understanding of berry development for evergreen blueberry (Vaccinium darrowii).</title>
        <authorList>
            <person name="Yu J."/>
            <person name="Hulse-Kemp A.M."/>
            <person name="Babiker E."/>
            <person name="Staton M."/>
        </authorList>
    </citation>
    <scope>NUCLEOTIDE SEQUENCE [LARGE SCALE GENOMIC DNA]</scope>
    <source>
        <strain evidence="2">cv. NJ 8807/NJ 8810</strain>
        <tissue evidence="1">Young leaf</tissue>
    </source>
</reference>
<gene>
    <name evidence="1" type="ORF">Vadar_004826</name>
</gene>
<sequence>MKNGVGEKLQRNARSVLEPLVGNEDEEDLHMLIVLIILFASSNVSFVRLGVAIQKFSASTLQKEKRTVDEVTDDESFPCSFLCILSRGSNLQFHGFDEKKLTPMLITARNLLEAAKHLLEMERRKQEDELKQVLQQEKNLERIKEQWKSSGPATKRKDRSHFEDEEGGNNEKRRKKGGKRRKKDWGSKSRYETDEAEADIMDDHDHEDDEDGNINYGDPSNPVNDQEDEGEEKAQDLLAAAGLEDSDADDDDMAAPSNISRRRHAWSESDDDEPQQRQPQSSPNGEHSAEMQLSDGEVGGDDELNSDAAADGEDQ</sequence>
<evidence type="ECO:0000313" key="1">
    <source>
        <dbReference type="EMBL" id="KAH7859732.1"/>
    </source>
</evidence>
<comment type="caution">
    <text evidence="1">The sequence shown here is derived from an EMBL/GenBank/DDBJ whole genome shotgun (WGS) entry which is preliminary data.</text>
</comment>
<dbReference type="Proteomes" id="UP000828048">
    <property type="component" value="Chromosome 4"/>
</dbReference>
<dbReference type="EMBL" id="CM037154">
    <property type="protein sequence ID" value="KAH7859732.1"/>
    <property type="molecule type" value="Genomic_DNA"/>
</dbReference>
<keyword evidence="2" id="KW-1185">Reference proteome</keyword>
<name>A0ACB7Z2L4_9ERIC</name>